<evidence type="ECO:0000256" key="5">
    <source>
        <dbReference type="ARBA" id="ARBA00022692"/>
    </source>
</evidence>
<dbReference type="GO" id="GO:0005886">
    <property type="term" value="C:plasma membrane"/>
    <property type="evidence" value="ECO:0007669"/>
    <property type="project" value="UniProtKB-SubCell"/>
</dbReference>
<evidence type="ECO:0000313" key="11">
    <source>
        <dbReference type="EMBL" id="RIA97772.1"/>
    </source>
</evidence>
<comment type="subcellular location">
    <subcellularLocation>
        <location evidence="3">Cell envelope</location>
    </subcellularLocation>
    <subcellularLocation>
        <location evidence="10">Cell membrane</location>
        <topology evidence="10">Multi-pass membrane protein</topology>
    </subcellularLocation>
    <subcellularLocation>
        <location evidence="2">Endomembrane system</location>
        <topology evidence="2">Multi-pass membrane protein</topology>
    </subcellularLocation>
</comment>
<dbReference type="InterPro" id="IPR026777">
    <property type="entry name" value="PRM1"/>
</dbReference>
<dbReference type="EMBL" id="QKYT01000025">
    <property type="protein sequence ID" value="RIA97772.1"/>
    <property type="molecule type" value="Genomic_DNA"/>
</dbReference>
<dbReference type="GO" id="GO:0043332">
    <property type="term" value="C:mating projection tip"/>
    <property type="evidence" value="ECO:0007669"/>
    <property type="project" value="UniProtKB-UniRule"/>
</dbReference>
<reference evidence="11 12" key="1">
    <citation type="submission" date="2018-06" db="EMBL/GenBank/DDBJ databases">
        <title>Comparative genomics reveals the genomic features of Rhizophagus irregularis, R. cerebriforme, R. diaphanum and Gigaspora rosea, and their symbiotic lifestyle signature.</title>
        <authorList>
            <person name="Morin E."/>
            <person name="San Clemente H."/>
            <person name="Chen E.C.H."/>
            <person name="De La Providencia I."/>
            <person name="Hainaut M."/>
            <person name="Kuo A."/>
            <person name="Kohler A."/>
            <person name="Murat C."/>
            <person name="Tang N."/>
            <person name="Roy S."/>
            <person name="Loubradou J."/>
            <person name="Henrissat B."/>
            <person name="Grigoriev I.V."/>
            <person name="Corradi N."/>
            <person name="Roux C."/>
            <person name="Martin F.M."/>
        </authorList>
    </citation>
    <scope>NUCLEOTIDE SEQUENCE [LARGE SCALE GENOMIC DNA]</scope>
    <source>
        <strain evidence="11 12">DAOM 227022</strain>
    </source>
</reference>
<dbReference type="STRING" id="658196.A0A397TIJ8"/>
<evidence type="ECO:0000256" key="9">
    <source>
        <dbReference type="ARBA" id="ARBA00023180"/>
    </source>
</evidence>
<proteinExistence type="inferred from homology"/>
<sequence>MDLTNSKFTRNIQINVTTTTLNNTLNAAVDEIVGFVGTLFGEVPFIRNAVNDLLNCLILVKIKRIQNGLTFIKDNSYIGLLRVNDTILMINPDRMNSIVSEATTRLTGEPGGGGGSTGRQIGRLFDAYEDRLKSELPLFWILIVFVLDY</sequence>
<evidence type="ECO:0000256" key="6">
    <source>
        <dbReference type="ARBA" id="ARBA00022971"/>
    </source>
</evidence>
<keyword evidence="10" id="KW-1003">Cell membrane</keyword>
<keyword evidence="7" id="KW-1133">Transmembrane helix</keyword>
<protein>
    <recommendedName>
        <fullName evidence="10">Plasma membrane fusion protein PRM1</fullName>
    </recommendedName>
</protein>
<dbReference type="Proteomes" id="UP000265703">
    <property type="component" value="Unassembled WGS sequence"/>
</dbReference>
<dbReference type="AlphaFoldDB" id="A0A397TIJ8"/>
<evidence type="ECO:0000256" key="8">
    <source>
        <dbReference type="ARBA" id="ARBA00023136"/>
    </source>
</evidence>
<dbReference type="GO" id="GO:0032220">
    <property type="term" value="P:plasma membrane fusion involved in cytogamy"/>
    <property type="evidence" value="ECO:0007669"/>
    <property type="project" value="TreeGrafter"/>
</dbReference>
<dbReference type="PANTHER" id="PTHR31030">
    <property type="entry name" value="PLASMA MEMBRANE FUSION PROTEIN PRM1"/>
    <property type="match status" value="1"/>
</dbReference>
<evidence type="ECO:0000256" key="2">
    <source>
        <dbReference type="ARBA" id="ARBA00004127"/>
    </source>
</evidence>
<comment type="caution">
    <text evidence="11">The sequence shown here is derived from an EMBL/GenBank/DDBJ whole genome shotgun (WGS) entry which is preliminary data.</text>
</comment>
<evidence type="ECO:0000256" key="7">
    <source>
        <dbReference type="ARBA" id="ARBA00022989"/>
    </source>
</evidence>
<dbReference type="GO" id="GO:0012505">
    <property type="term" value="C:endomembrane system"/>
    <property type="evidence" value="ECO:0007669"/>
    <property type="project" value="UniProtKB-SubCell"/>
</dbReference>
<dbReference type="OrthoDB" id="10248838at2759"/>
<keyword evidence="6 10" id="KW-0184">Conjugation</keyword>
<evidence type="ECO:0000256" key="3">
    <source>
        <dbReference type="ARBA" id="ARBA00004196"/>
    </source>
</evidence>
<organism evidence="11 12">
    <name type="scientific">Glomus cerebriforme</name>
    <dbReference type="NCBI Taxonomy" id="658196"/>
    <lineage>
        <taxon>Eukaryota</taxon>
        <taxon>Fungi</taxon>
        <taxon>Fungi incertae sedis</taxon>
        <taxon>Mucoromycota</taxon>
        <taxon>Glomeromycotina</taxon>
        <taxon>Glomeromycetes</taxon>
        <taxon>Glomerales</taxon>
        <taxon>Glomeraceae</taxon>
        <taxon>Glomus</taxon>
    </lineage>
</organism>
<keyword evidence="8" id="KW-0472">Membrane</keyword>
<name>A0A397TIJ8_9GLOM</name>
<gene>
    <name evidence="11" type="ORF">C1645_813646</name>
</gene>
<dbReference type="PANTHER" id="PTHR31030:SF1">
    <property type="entry name" value="PLASMA MEMBRANE FUSION PROTEIN PRM1"/>
    <property type="match status" value="1"/>
</dbReference>
<evidence type="ECO:0000313" key="12">
    <source>
        <dbReference type="Proteomes" id="UP000265703"/>
    </source>
</evidence>
<evidence type="ECO:0000256" key="4">
    <source>
        <dbReference type="ARBA" id="ARBA00010780"/>
    </source>
</evidence>
<keyword evidence="9" id="KW-0325">Glycoprotein</keyword>
<comment type="function">
    <text evidence="1 10">Involved in cell fusion during mating by stabilizing the plasma membrane fusion event.</text>
</comment>
<keyword evidence="5" id="KW-0812">Transmembrane</keyword>
<accession>A0A397TIJ8</accession>
<evidence type="ECO:0000256" key="10">
    <source>
        <dbReference type="RuleBase" id="RU366035"/>
    </source>
</evidence>
<evidence type="ECO:0000256" key="1">
    <source>
        <dbReference type="ARBA" id="ARBA00002512"/>
    </source>
</evidence>
<keyword evidence="12" id="KW-1185">Reference proteome</keyword>
<comment type="similarity">
    <text evidence="4 10">Belongs to the PRM1 family.</text>
</comment>